<comment type="caution">
    <text evidence="2">The sequence shown here is derived from an EMBL/GenBank/DDBJ whole genome shotgun (WGS) entry which is preliminary data.</text>
</comment>
<dbReference type="Proteomes" id="UP000324222">
    <property type="component" value="Unassembled WGS sequence"/>
</dbReference>
<dbReference type="EMBL" id="VSRR010009703">
    <property type="protein sequence ID" value="MPC50740.1"/>
    <property type="molecule type" value="Genomic_DNA"/>
</dbReference>
<feature type="compositionally biased region" description="Basic and acidic residues" evidence="1">
    <location>
        <begin position="1"/>
        <end position="19"/>
    </location>
</feature>
<organism evidence="2 3">
    <name type="scientific">Portunus trituberculatus</name>
    <name type="common">Swimming crab</name>
    <name type="synonym">Neptunus trituberculatus</name>
    <dbReference type="NCBI Taxonomy" id="210409"/>
    <lineage>
        <taxon>Eukaryota</taxon>
        <taxon>Metazoa</taxon>
        <taxon>Ecdysozoa</taxon>
        <taxon>Arthropoda</taxon>
        <taxon>Crustacea</taxon>
        <taxon>Multicrustacea</taxon>
        <taxon>Malacostraca</taxon>
        <taxon>Eumalacostraca</taxon>
        <taxon>Eucarida</taxon>
        <taxon>Decapoda</taxon>
        <taxon>Pleocyemata</taxon>
        <taxon>Brachyura</taxon>
        <taxon>Eubrachyura</taxon>
        <taxon>Portunoidea</taxon>
        <taxon>Portunidae</taxon>
        <taxon>Portuninae</taxon>
        <taxon>Portunus</taxon>
    </lineage>
</organism>
<accession>A0A5B7FSI0</accession>
<feature type="region of interest" description="Disordered" evidence="1">
    <location>
        <begin position="1"/>
        <end position="21"/>
    </location>
</feature>
<reference evidence="2 3" key="1">
    <citation type="submission" date="2019-05" db="EMBL/GenBank/DDBJ databases">
        <title>Another draft genome of Portunus trituberculatus and its Hox gene families provides insights of decapod evolution.</title>
        <authorList>
            <person name="Jeong J.-H."/>
            <person name="Song I."/>
            <person name="Kim S."/>
            <person name="Choi T."/>
            <person name="Kim D."/>
            <person name="Ryu S."/>
            <person name="Kim W."/>
        </authorList>
    </citation>
    <scope>NUCLEOTIDE SEQUENCE [LARGE SCALE GENOMIC DNA]</scope>
    <source>
        <tissue evidence="2">Muscle</tissue>
    </source>
</reference>
<evidence type="ECO:0000256" key="1">
    <source>
        <dbReference type="SAM" id="MobiDB-lite"/>
    </source>
</evidence>
<gene>
    <name evidence="2" type="ORF">E2C01_044570</name>
</gene>
<name>A0A5B7FSI0_PORTR</name>
<evidence type="ECO:0000313" key="3">
    <source>
        <dbReference type="Proteomes" id="UP000324222"/>
    </source>
</evidence>
<evidence type="ECO:0000313" key="2">
    <source>
        <dbReference type="EMBL" id="MPC50740.1"/>
    </source>
</evidence>
<protein>
    <submittedName>
        <fullName evidence="2">Uncharacterized protein</fullName>
    </submittedName>
</protein>
<dbReference type="AlphaFoldDB" id="A0A5B7FSI0"/>
<proteinExistence type="predicted"/>
<keyword evidence="3" id="KW-1185">Reference proteome</keyword>
<sequence length="76" mass="8628">MRPSTEKVERSTNVERKEYSAPFATTTTTTTAITTVTTFPGQEILIDTTPVLNESVLYFHLFKESILLDKDTYSIH</sequence>